<dbReference type="PANTHER" id="PTHR43096:SF52">
    <property type="entry name" value="DNAJ HOMOLOG 1, MITOCHONDRIAL-RELATED"/>
    <property type="match status" value="1"/>
</dbReference>
<feature type="compositionally biased region" description="Gly residues" evidence="2">
    <location>
        <begin position="135"/>
        <end position="151"/>
    </location>
</feature>
<dbReference type="Proteomes" id="UP000277424">
    <property type="component" value="Unassembled WGS sequence"/>
</dbReference>
<name>A0A420WNB2_9PROT</name>
<feature type="region of interest" description="Disordered" evidence="2">
    <location>
        <begin position="71"/>
        <end position="106"/>
    </location>
</feature>
<dbReference type="RefSeq" id="WP_121216994.1">
    <property type="nucleotide sequence ID" value="NZ_RBIG01000001.1"/>
</dbReference>
<dbReference type="PRINTS" id="PR00625">
    <property type="entry name" value="JDOMAIN"/>
</dbReference>
<dbReference type="InterPro" id="IPR018253">
    <property type="entry name" value="DnaJ_domain_CS"/>
</dbReference>
<evidence type="ECO:0000313" key="4">
    <source>
        <dbReference type="EMBL" id="RKQ72528.1"/>
    </source>
</evidence>
<accession>A0A420WNB2</accession>
<feature type="compositionally biased region" description="Low complexity" evidence="2">
    <location>
        <begin position="79"/>
        <end position="100"/>
    </location>
</feature>
<sequence length="340" mass="36650">MRDPYDVLGVAPNASQADIKAAFRKLAKKYHPDVNAGDPDVERKFKEVNTAYNLLSDTDKRAKYDRGDLDAEGNERRFSSGGYRGTRAGTRASSGRSRGPFGFGGSSGSAEDFFSEFFRAAGMKPEDVKARAGQTGAGTAGAGTAGAGASAGAGTRTRDTERGAEVRYKLDIEFLEAAAGAKKRVTFPDGKTLEIIIPSGTESGQTLRLKGQGRPGSHGSPPGDAFVEVTVKPHHYFERRDINIYIDLPVTLQEAALGASVPVPTIDGKVQLRIPANSNGDTTLRLKGKGVPDRKSGIRGDQYVRLRIMLPDPADRELTDFLERWKPKNSFNPRKAMGME</sequence>
<dbReference type="GO" id="GO:0042026">
    <property type="term" value="P:protein refolding"/>
    <property type="evidence" value="ECO:0007669"/>
    <property type="project" value="TreeGrafter"/>
</dbReference>
<dbReference type="FunFam" id="2.60.260.20:FF:000013">
    <property type="entry name" value="DnaJ subfamily B member 11"/>
    <property type="match status" value="1"/>
</dbReference>
<feature type="region of interest" description="Disordered" evidence="2">
    <location>
        <begin position="204"/>
        <end position="223"/>
    </location>
</feature>
<dbReference type="Gene3D" id="1.10.287.110">
    <property type="entry name" value="DnaJ domain"/>
    <property type="match status" value="1"/>
</dbReference>
<keyword evidence="1" id="KW-0143">Chaperone</keyword>
<comment type="caution">
    <text evidence="4">The sequence shown here is derived from an EMBL/GenBank/DDBJ whole genome shotgun (WGS) entry which is preliminary data.</text>
</comment>
<evidence type="ECO:0000259" key="3">
    <source>
        <dbReference type="PROSITE" id="PS50076"/>
    </source>
</evidence>
<dbReference type="Gene3D" id="2.60.260.20">
    <property type="entry name" value="Urease metallochaperone UreE, N-terminal domain"/>
    <property type="match status" value="2"/>
</dbReference>
<evidence type="ECO:0000256" key="1">
    <source>
        <dbReference type="ARBA" id="ARBA00023186"/>
    </source>
</evidence>
<dbReference type="PROSITE" id="PS00636">
    <property type="entry name" value="DNAJ_1"/>
    <property type="match status" value="1"/>
</dbReference>
<dbReference type="InterPro" id="IPR008971">
    <property type="entry name" value="HSP40/DnaJ_pept-bd"/>
</dbReference>
<dbReference type="InterPro" id="IPR036869">
    <property type="entry name" value="J_dom_sf"/>
</dbReference>
<feature type="region of interest" description="Disordered" evidence="2">
    <location>
        <begin position="129"/>
        <end position="161"/>
    </location>
</feature>
<dbReference type="SUPFAM" id="SSF46565">
    <property type="entry name" value="Chaperone J-domain"/>
    <property type="match status" value="1"/>
</dbReference>
<dbReference type="SUPFAM" id="SSF49493">
    <property type="entry name" value="HSP40/DnaJ peptide-binding domain"/>
    <property type="match status" value="2"/>
</dbReference>
<dbReference type="Pfam" id="PF00226">
    <property type="entry name" value="DnaJ"/>
    <property type="match status" value="1"/>
</dbReference>
<dbReference type="InterPro" id="IPR001623">
    <property type="entry name" value="DnaJ_domain"/>
</dbReference>
<dbReference type="EMBL" id="RBIG01000001">
    <property type="protein sequence ID" value="RKQ72528.1"/>
    <property type="molecule type" value="Genomic_DNA"/>
</dbReference>
<organism evidence="4 5">
    <name type="scientific">Oceanibaculum indicum</name>
    <dbReference type="NCBI Taxonomy" id="526216"/>
    <lineage>
        <taxon>Bacteria</taxon>
        <taxon>Pseudomonadati</taxon>
        <taxon>Pseudomonadota</taxon>
        <taxon>Alphaproteobacteria</taxon>
        <taxon>Rhodospirillales</taxon>
        <taxon>Oceanibaculaceae</taxon>
        <taxon>Oceanibaculum</taxon>
    </lineage>
</organism>
<proteinExistence type="predicted"/>
<dbReference type="PROSITE" id="PS50076">
    <property type="entry name" value="DNAJ_2"/>
    <property type="match status" value="1"/>
</dbReference>
<feature type="domain" description="J" evidence="3">
    <location>
        <begin position="3"/>
        <end position="68"/>
    </location>
</feature>
<protein>
    <submittedName>
        <fullName evidence="4">DnaJ-class molecular chaperone</fullName>
    </submittedName>
</protein>
<dbReference type="GO" id="GO:0051082">
    <property type="term" value="F:unfolded protein binding"/>
    <property type="evidence" value="ECO:0007669"/>
    <property type="project" value="InterPro"/>
</dbReference>
<dbReference type="OrthoDB" id="9779889at2"/>
<dbReference type="Pfam" id="PF01556">
    <property type="entry name" value="DnaJ_C"/>
    <property type="match status" value="1"/>
</dbReference>
<dbReference type="PANTHER" id="PTHR43096">
    <property type="entry name" value="DNAJ HOMOLOG 1, MITOCHONDRIAL-RELATED"/>
    <property type="match status" value="1"/>
</dbReference>
<dbReference type="SMART" id="SM00271">
    <property type="entry name" value="DnaJ"/>
    <property type="match status" value="1"/>
</dbReference>
<evidence type="ECO:0000256" key="2">
    <source>
        <dbReference type="SAM" id="MobiDB-lite"/>
    </source>
</evidence>
<dbReference type="CDD" id="cd06257">
    <property type="entry name" value="DnaJ"/>
    <property type="match status" value="1"/>
</dbReference>
<evidence type="ECO:0000313" key="5">
    <source>
        <dbReference type="Proteomes" id="UP000277424"/>
    </source>
</evidence>
<reference evidence="4 5" key="1">
    <citation type="submission" date="2018-10" db="EMBL/GenBank/DDBJ databases">
        <title>Comparative analysis of microorganisms from saline springs in Andes Mountain Range, Colombia.</title>
        <authorList>
            <person name="Rubin E."/>
        </authorList>
    </citation>
    <scope>NUCLEOTIDE SEQUENCE [LARGE SCALE GENOMIC DNA]</scope>
    <source>
        <strain evidence="4 5">USBA 36</strain>
    </source>
</reference>
<dbReference type="CDD" id="cd10747">
    <property type="entry name" value="DnaJ_C"/>
    <property type="match status" value="1"/>
</dbReference>
<dbReference type="GO" id="GO:0005737">
    <property type="term" value="C:cytoplasm"/>
    <property type="evidence" value="ECO:0007669"/>
    <property type="project" value="TreeGrafter"/>
</dbReference>
<dbReference type="AlphaFoldDB" id="A0A420WNB2"/>
<dbReference type="InterPro" id="IPR002939">
    <property type="entry name" value="DnaJ_C"/>
</dbReference>
<gene>
    <name evidence="4" type="ORF">BCL74_0296</name>
</gene>